<evidence type="ECO:0000259" key="1">
    <source>
        <dbReference type="Pfam" id="PF01548"/>
    </source>
</evidence>
<reference evidence="2 3" key="1">
    <citation type="journal article" date="2016" name="Sci. Rep.">
        <title>Metabolic traits of an uncultured archaeal lineage -MSBL1- from brine pools of the Red Sea.</title>
        <authorList>
            <person name="Mwirichia R."/>
            <person name="Alam I."/>
            <person name="Rashid M."/>
            <person name="Vinu M."/>
            <person name="Ba-Alawi W."/>
            <person name="Anthony Kamau A."/>
            <person name="Kamanda Ngugi D."/>
            <person name="Goker M."/>
            <person name="Klenk H.P."/>
            <person name="Bajic V."/>
            <person name="Stingl U."/>
        </authorList>
    </citation>
    <scope>NUCLEOTIDE SEQUENCE [LARGE SCALE GENOMIC DNA]</scope>
    <source>
        <strain evidence="2">SCGC-AAA259E17</strain>
    </source>
</reference>
<name>A0A133UA46_9EURY</name>
<accession>A0A133UA46</accession>
<evidence type="ECO:0000313" key="2">
    <source>
        <dbReference type="EMBL" id="KXA91049.1"/>
    </source>
</evidence>
<keyword evidence="3" id="KW-1185">Reference proteome</keyword>
<dbReference type="AlphaFoldDB" id="A0A133UA46"/>
<organism evidence="2 3">
    <name type="scientific">candidate division MSBL1 archaeon SCGC-AAA259E17</name>
    <dbReference type="NCBI Taxonomy" id="1698263"/>
    <lineage>
        <taxon>Archaea</taxon>
        <taxon>Methanobacteriati</taxon>
        <taxon>Methanobacteriota</taxon>
        <taxon>candidate division MSBL1</taxon>
    </lineage>
</organism>
<dbReference type="Pfam" id="PF01548">
    <property type="entry name" value="DEDD_Tnp_IS110"/>
    <property type="match status" value="1"/>
</dbReference>
<gene>
    <name evidence="2" type="ORF">AKJ64_04995</name>
</gene>
<dbReference type="GO" id="GO:0006313">
    <property type="term" value="P:DNA transposition"/>
    <property type="evidence" value="ECO:0007669"/>
    <property type="project" value="InterPro"/>
</dbReference>
<comment type="caution">
    <text evidence="2">The sequence shown here is derived from an EMBL/GenBank/DDBJ whole genome shotgun (WGS) entry which is preliminary data.</text>
</comment>
<dbReference type="EMBL" id="LHXN01000126">
    <property type="protein sequence ID" value="KXA91049.1"/>
    <property type="molecule type" value="Genomic_DNA"/>
</dbReference>
<proteinExistence type="predicted"/>
<dbReference type="GO" id="GO:0004803">
    <property type="term" value="F:transposase activity"/>
    <property type="evidence" value="ECO:0007669"/>
    <property type="project" value="InterPro"/>
</dbReference>
<dbReference type="InterPro" id="IPR002525">
    <property type="entry name" value="Transp_IS110-like_N"/>
</dbReference>
<sequence length="165" mass="19823">KIPICHISIYFTPPLAHPKRTRIITDEKIKTDAKASEALAQLTRTGWLPEAWVPPKEVRMLQEKLRRRAYLVWKRTGFKNKIKADLAKQGIRRDFSYSEDDKKWLRGLEIDSINDYLFIIEALNDPIDRLKREIKREARKDEDKACDDYPWNRVYLGFDHYYRNW</sequence>
<protein>
    <recommendedName>
        <fullName evidence="1">Transposase IS110-like N-terminal domain-containing protein</fullName>
    </recommendedName>
</protein>
<dbReference type="GO" id="GO:0003677">
    <property type="term" value="F:DNA binding"/>
    <property type="evidence" value="ECO:0007669"/>
    <property type="project" value="InterPro"/>
</dbReference>
<evidence type="ECO:0000313" key="3">
    <source>
        <dbReference type="Proteomes" id="UP000070373"/>
    </source>
</evidence>
<dbReference type="Proteomes" id="UP000070373">
    <property type="component" value="Unassembled WGS sequence"/>
</dbReference>
<feature type="domain" description="Transposase IS110-like N-terminal" evidence="1">
    <location>
        <begin position="7"/>
        <end position="86"/>
    </location>
</feature>
<feature type="non-terminal residue" evidence="2">
    <location>
        <position position="1"/>
    </location>
</feature>